<keyword evidence="3" id="KW-1185">Reference proteome</keyword>
<name>A0ABN7SYA5_OIKDI</name>
<evidence type="ECO:0000313" key="2">
    <source>
        <dbReference type="EMBL" id="CAG5105106.1"/>
    </source>
</evidence>
<protein>
    <submittedName>
        <fullName evidence="2">Oidioi.mRNA.OKI2018_I69.chr1.g1840.t1.cds</fullName>
    </submittedName>
</protein>
<sequence length="100" mass="11356">MSEAEQTSSEIEEIEIPEPDESRRPPPLNFSESDESSLFNKTEDTTHVSDQSTFEIDKENKVGSGPSRAARLAEIAEEADYHIEKTAWKYRSIKEILNDP</sequence>
<proteinExistence type="predicted"/>
<evidence type="ECO:0000256" key="1">
    <source>
        <dbReference type="SAM" id="MobiDB-lite"/>
    </source>
</evidence>
<feature type="region of interest" description="Disordered" evidence="1">
    <location>
        <begin position="1"/>
        <end position="68"/>
    </location>
</feature>
<accession>A0ABN7SYA5</accession>
<feature type="compositionally biased region" description="Acidic residues" evidence="1">
    <location>
        <begin position="10"/>
        <end position="19"/>
    </location>
</feature>
<dbReference type="EMBL" id="OU015566">
    <property type="protein sequence ID" value="CAG5105106.1"/>
    <property type="molecule type" value="Genomic_DNA"/>
</dbReference>
<gene>
    <name evidence="2" type="ORF">OKIOD_LOCUS10605</name>
</gene>
<evidence type="ECO:0000313" key="3">
    <source>
        <dbReference type="Proteomes" id="UP001158576"/>
    </source>
</evidence>
<dbReference type="Proteomes" id="UP001158576">
    <property type="component" value="Chromosome 1"/>
</dbReference>
<organism evidence="2 3">
    <name type="scientific">Oikopleura dioica</name>
    <name type="common">Tunicate</name>
    <dbReference type="NCBI Taxonomy" id="34765"/>
    <lineage>
        <taxon>Eukaryota</taxon>
        <taxon>Metazoa</taxon>
        <taxon>Chordata</taxon>
        <taxon>Tunicata</taxon>
        <taxon>Appendicularia</taxon>
        <taxon>Copelata</taxon>
        <taxon>Oikopleuridae</taxon>
        <taxon>Oikopleura</taxon>
    </lineage>
</organism>
<reference evidence="2 3" key="1">
    <citation type="submission" date="2021-04" db="EMBL/GenBank/DDBJ databases">
        <authorList>
            <person name="Bliznina A."/>
        </authorList>
    </citation>
    <scope>NUCLEOTIDE SEQUENCE [LARGE SCALE GENOMIC DNA]</scope>
</reference>